<feature type="compositionally biased region" description="Low complexity" evidence="3">
    <location>
        <begin position="227"/>
        <end position="260"/>
    </location>
</feature>
<dbReference type="AlphaFoldDB" id="A0AA40K855"/>
<reference evidence="5" key="1">
    <citation type="submission" date="2023-06" db="EMBL/GenBank/DDBJ databases">
        <title>Genome-scale phylogeny and comparative genomics of the fungal order Sordariales.</title>
        <authorList>
            <consortium name="Lawrence Berkeley National Laboratory"/>
            <person name="Hensen N."/>
            <person name="Bonometti L."/>
            <person name="Westerberg I."/>
            <person name="Brannstrom I.O."/>
            <person name="Guillou S."/>
            <person name="Cros-Aarteil S."/>
            <person name="Calhoun S."/>
            <person name="Haridas S."/>
            <person name="Kuo A."/>
            <person name="Mondo S."/>
            <person name="Pangilinan J."/>
            <person name="Riley R."/>
            <person name="LaButti K."/>
            <person name="Andreopoulos B."/>
            <person name="Lipzen A."/>
            <person name="Chen C."/>
            <person name="Yanf M."/>
            <person name="Daum C."/>
            <person name="Ng V."/>
            <person name="Clum A."/>
            <person name="Steindorff A."/>
            <person name="Ohm R."/>
            <person name="Martin F."/>
            <person name="Silar P."/>
            <person name="Natvig D."/>
            <person name="Lalanne C."/>
            <person name="Gautier V."/>
            <person name="Ament-velasquez S.L."/>
            <person name="Kruys A."/>
            <person name="Hutchinson M.I."/>
            <person name="Powell A.J."/>
            <person name="Barry K."/>
            <person name="Miller A.N."/>
            <person name="Grigoriev I.V."/>
            <person name="Debuchy R."/>
            <person name="Gladieux P."/>
            <person name="Thoren M.H."/>
            <person name="Johannesson H."/>
        </authorList>
    </citation>
    <scope>NUCLEOTIDE SEQUENCE</scope>
    <source>
        <strain evidence="5">SMH3187-1</strain>
    </source>
</reference>
<keyword evidence="6" id="KW-1185">Reference proteome</keyword>
<feature type="chain" id="PRO_5041421609" description="DUF3494 domain-containing protein" evidence="4">
    <location>
        <begin position="21"/>
        <end position="524"/>
    </location>
</feature>
<name>A0AA40K855_9PEZI</name>
<comment type="caution">
    <text evidence="5">The sequence shown here is derived from an EMBL/GenBank/DDBJ whole genome shotgun (WGS) entry which is preliminary data.</text>
</comment>
<feature type="signal peptide" evidence="4">
    <location>
        <begin position="1"/>
        <end position="20"/>
    </location>
</feature>
<dbReference type="EMBL" id="JAUKUD010000003">
    <property type="protein sequence ID" value="KAK0749536.1"/>
    <property type="molecule type" value="Genomic_DNA"/>
</dbReference>
<evidence type="ECO:0000256" key="4">
    <source>
        <dbReference type="SAM" id="SignalP"/>
    </source>
</evidence>
<comment type="similarity">
    <text evidence="1">Belongs to the ice-binding protein family.</text>
</comment>
<proteinExistence type="inferred from homology"/>
<protein>
    <recommendedName>
        <fullName evidence="7">DUF3494 domain-containing protein</fullName>
    </recommendedName>
</protein>
<feature type="compositionally biased region" description="Polar residues" evidence="3">
    <location>
        <begin position="433"/>
        <end position="445"/>
    </location>
</feature>
<sequence length="524" mass="55172">MPTTLRLLTLACVLAGSINAQLVNLGSALPFAVLGGSAVTNTGTTTLVGSLGVSPGNSITGNPTVVGGSVNIANAVASQAQLDVTTAYNDAASRTSIPLTGNLGGRVLAPGVYSFSSSAFLTGTLLLDAQGAPDSVWIFKTGSTLITAATSTVAVINGGVACNVFWKVGSSATLGTGTTFIGNILALESITVGTGATNNGSLYARTGAVTLISNAITHLPCPAPPLLTTTSSTTSTTTPATDSSTTSPTTSTPDPSTTTTHRLEHHNYGRFEHHVNDRLEHCFNDHVNDHVNDRFNHCFDHAIHFYVKHHNFEHHHFEHHMEHYLEHYVKSDAKLQVDHVIQMAYYQGRLVFYVKNYRLKLLQIENHSDLHQETHNQGQNVALYHDIHQGQNVETPTKPCTTTTPTICTKGHGLCHNVYQHHVPGISHPPSVGGSTSTPCATSVAPTRGPGGHSQPEWDHVAPTAELLTSTRTAAAATTWTSTTGHGAHPPPETSVITAGAAGVAVKLGGLGLWMSGMMVLALL</sequence>
<feature type="region of interest" description="Disordered" evidence="3">
    <location>
        <begin position="430"/>
        <end position="458"/>
    </location>
</feature>
<dbReference type="InterPro" id="IPR021884">
    <property type="entry name" value="Ice-bd_prot"/>
</dbReference>
<dbReference type="Pfam" id="PF11999">
    <property type="entry name" value="Ice_binding"/>
    <property type="match status" value="1"/>
</dbReference>
<feature type="region of interest" description="Disordered" evidence="3">
    <location>
        <begin position="227"/>
        <end position="261"/>
    </location>
</feature>
<evidence type="ECO:0000256" key="1">
    <source>
        <dbReference type="ARBA" id="ARBA00005445"/>
    </source>
</evidence>
<organism evidence="5 6">
    <name type="scientific">Schizothecium vesticola</name>
    <dbReference type="NCBI Taxonomy" id="314040"/>
    <lineage>
        <taxon>Eukaryota</taxon>
        <taxon>Fungi</taxon>
        <taxon>Dikarya</taxon>
        <taxon>Ascomycota</taxon>
        <taxon>Pezizomycotina</taxon>
        <taxon>Sordariomycetes</taxon>
        <taxon>Sordariomycetidae</taxon>
        <taxon>Sordariales</taxon>
        <taxon>Schizotheciaceae</taxon>
        <taxon>Schizothecium</taxon>
    </lineage>
</organism>
<evidence type="ECO:0000256" key="2">
    <source>
        <dbReference type="ARBA" id="ARBA00022729"/>
    </source>
</evidence>
<keyword evidence="2 4" id="KW-0732">Signal</keyword>
<evidence type="ECO:0000313" key="6">
    <source>
        <dbReference type="Proteomes" id="UP001172155"/>
    </source>
</evidence>
<evidence type="ECO:0000256" key="3">
    <source>
        <dbReference type="SAM" id="MobiDB-lite"/>
    </source>
</evidence>
<evidence type="ECO:0008006" key="7">
    <source>
        <dbReference type="Google" id="ProtNLM"/>
    </source>
</evidence>
<accession>A0AA40K855</accession>
<dbReference type="Proteomes" id="UP001172155">
    <property type="component" value="Unassembled WGS sequence"/>
</dbReference>
<gene>
    <name evidence="5" type="ORF">B0T18DRAFT_427642</name>
</gene>
<evidence type="ECO:0000313" key="5">
    <source>
        <dbReference type="EMBL" id="KAK0749536.1"/>
    </source>
</evidence>